<feature type="compositionally biased region" description="Polar residues" evidence="1">
    <location>
        <begin position="28"/>
        <end position="38"/>
    </location>
</feature>
<evidence type="ECO:0000256" key="1">
    <source>
        <dbReference type="SAM" id="MobiDB-lite"/>
    </source>
</evidence>
<dbReference type="PATRIC" id="fig|991778.3.peg.5594"/>
<feature type="region of interest" description="Disordered" evidence="1">
    <location>
        <begin position="1"/>
        <end position="38"/>
    </location>
</feature>
<organism evidence="2 3">
    <name type="scientific">Rhodopirellula baltica WH47</name>
    <dbReference type="NCBI Taxonomy" id="991778"/>
    <lineage>
        <taxon>Bacteria</taxon>
        <taxon>Pseudomonadati</taxon>
        <taxon>Planctomycetota</taxon>
        <taxon>Planctomycetia</taxon>
        <taxon>Pirellulales</taxon>
        <taxon>Pirellulaceae</taxon>
        <taxon>Rhodopirellula</taxon>
    </lineage>
</organism>
<gene>
    <name evidence="2" type="ORF">RBWH47_03088</name>
</gene>
<dbReference type="AlphaFoldDB" id="F2AZW8"/>
<sequence length="95" mass="10262">MSTQNGNWPPSESMRSAGLLDQPRQRLSRVQKQGSEQNCVHPATVDVSVGDVGCNRGGSQQVLPGNAALCSIATSKQRGNNERRDVQLYRSQVAP</sequence>
<evidence type="ECO:0000313" key="3">
    <source>
        <dbReference type="Proteomes" id="UP000006222"/>
    </source>
</evidence>
<proteinExistence type="predicted"/>
<protein>
    <submittedName>
        <fullName evidence="2">Uncharacterized protein</fullName>
    </submittedName>
</protein>
<accession>F2AZW8</accession>
<name>F2AZW8_RHOBT</name>
<dbReference type="Proteomes" id="UP000006222">
    <property type="component" value="Unassembled WGS sequence"/>
</dbReference>
<evidence type="ECO:0000313" key="2">
    <source>
        <dbReference type="EMBL" id="EGF24721.1"/>
    </source>
</evidence>
<feature type="compositionally biased region" description="Polar residues" evidence="1">
    <location>
        <begin position="1"/>
        <end position="14"/>
    </location>
</feature>
<reference evidence="2 3" key="1">
    <citation type="journal article" date="2013" name="Mar. Genomics">
        <title>Expression of sulfatases in Rhodopirellula baltica and the diversity of sulfatases in the genus Rhodopirellula.</title>
        <authorList>
            <person name="Wegner C.E."/>
            <person name="Richter-Heitmann T."/>
            <person name="Klindworth A."/>
            <person name="Klockow C."/>
            <person name="Richter M."/>
            <person name="Achstetter T."/>
            <person name="Glockner F.O."/>
            <person name="Harder J."/>
        </authorList>
    </citation>
    <scope>NUCLEOTIDE SEQUENCE [LARGE SCALE GENOMIC DNA]</scope>
    <source>
        <strain evidence="2 3">WH47</strain>
    </source>
</reference>
<dbReference type="EMBL" id="AFAR01000272">
    <property type="protein sequence ID" value="EGF24721.1"/>
    <property type="molecule type" value="Genomic_DNA"/>
</dbReference>
<comment type="caution">
    <text evidence="2">The sequence shown here is derived from an EMBL/GenBank/DDBJ whole genome shotgun (WGS) entry which is preliminary data.</text>
</comment>